<keyword evidence="5" id="KW-0808">Transferase</keyword>
<evidence type="ECO:0000313" key="15">
    <source>
        <dbReference type="EMBL" id="MBB4659453.1"/>
    </source>
</evidence>
<feature type="domain" description="Histidine kinase" evidence="11">
    <location>
        <begin position="717"/>
        <end position="941"/>
    </location>
</feature>
<keyword evidence="10" id="KW-0175">Coiled coil</keyword>
<comment type="subcellular location">
    <subcellularLocation>
        <location evidence="2">Membrane</location>
    </subcellularLocation>
</comment>
<dbReference type="PANTHER" id="PTHR42878:SF15">
    <property type="entry name" value="BACTERIOPHYTOCHROME"/>
    <property type="match status" value="1"/>
</dbReference>
<proteinExistence type="predicted"/>
<dbReference type="Gene3D" id="3.30.450.350">
    <property type="entry name" value="CHASE domain"/>
    <property type="match status" value="1"/>
</dbReference>
<dbReference type="PROSITE" id="PS50112">
    <property type="entry name" value="PAS"/>
    <property type="match status" value="1"/>
</dbReference>
<dbReference type="SUPFAM" id="SSF55874">
    <property type="entry name" value="ATPase domain of HSP90 chaperone/DNA topoisomerase II/histidine kinase"/>
    <property type="match status" value="1"/>
</dbReference>
<dbReference type="PROSITE" id="PS50839">
    <property type="entry name" value="CHASE"/>
    <property type="match status" value="1"/>
</dbReference>
<dbReference type="InterPro" id="IPR006189">
    <property type="entry name" value="CHASE_dom"/>
</dbReference>
<evidence type="ECO:0000256" key="1">
    <source>
        <dbReference type="ARBA" id="ARBA00000085"/>
    </source>
</evidence>
<dbReference type="Pfam" id="PF00989">
    <property type="entry name" value="PAS"/>
    <property type="match status" value="1"/>
</dbReference>
<dbReference type="InterPro" id="IPR035965">
    <property type="entry name" value="PAS-like_dom_sf"/>
</dbReference>
<dbReference type="CDD" id="cd00082">
    <property type="entry name" value="HisKA"/>
    <property type="match status" value="1"/>
</dbReference>
<dbReference type="Gene3D" id="1.10.287.130">
    <property type="match status" value="1"/>
</dbReference>
<comment type="catalytic activity">
    <reaction evidence="1">
        <text>ATP + protein L-histidine = ADP + protein N-phospho-L-histidine.</text>
        <dbReference type="EC" id="2.7.13.3"/>
    </reaction>
</comment>
<dbReference type="Gene3D" id="3.30.565.10">
    <property type="entry name" value="Histidine kinase-like ATPase, C-terminal domain"/>
    <property type="match status" value="1"/>
</dbReference>
<feature type="domain" description="CHASE" evidence="14">
    <location>
        <begin position="135"/>
        <end position="283"/>
    </location>
</feature>
<evidence type="ECO:0000256" key="2">
    <source>
        <dbReference type="ARBA" id="ARBA00004370"/>
    </source>
</evidence>
<feature type="domain" description="PAC" evidence="13">
    <location>
        <begin position="611"/>
        <end position="663"/>
    </location>
</feature>
<gene>
    <name evidence="15" type="ORF">GGQ59_001990</name>
</gene>
<evidence type="ECO:0000256" key="3">
    <source>
        <dbReference type="ARBA" id="ARBA00012438"/>
    </source>
</evidence>
<dbReference type="GO" id="GO:0000155">
    <property type="term" value="F:phosphorelay sensor kinase activity"/>
    <property type="evidence" value="ECO:0007669"/>
    <property type="project" value="InterPro"/>
</dbReference>
<dbReference type="EC" id="2.7.13.3" evidence="3"/>
<dbReference type="SMART" id="SM00387">
    <property type="entry name" value="HATPase_c"/>
    <property type="match status" value="1"/>
</dbReference>
<evidence type="ECO:0000256" key="8">
    <source>
        <dbReference type="ARBA" id="ARBA00022989"/>
    </source>
</evidence>
<dbReference type="GO" id="GO:0030295">
    <property type="term" value="F:protein kinase activator activity"/>
    <property type="evidence" value="ECO:0007669"/>
    <property type="project" value="TreeGrafter"/>
</dbReference>
<evidence type="ECO:0000259" key="11">
    <source>
        <dbReference type="PROSITE" id="PS50109"/>
    </source>
</evidence>
<dbReference type="GO" id="GO:0006355">
    <property type="term" value="P:regulation of DNA-templated transcription"/>
    <property type="evidence" value="ECO:0007669"/>
    <property type="project" value="InterPro"/>
</dbReference>
<accession>A0A840I598</accession>
<evidence type="ECO:0000313" key="16">
    <source>
        <dbReference type="Proteomes" id="UP000563524"/>
    </source>
</evidence>
<dbReference type="InterPro" id="IPR004358">
    <property type="entry name" value="Sig_transdc_His_kin-like_C"/>
</dbReference>
<dbReference type="InterPro" id="IPR003594">
    <property type="entry name" value="HATPase_dom"/>
</dbReference>
<dbReference type="Pfam" id="PF02518">
    <property type="entry name" value="HATPase_c"/>
    <property type="match status" value="1"/>
</dbReference>
<dbReference type="InterPro" id="IPR029016">
    <property type="entry name" value="GAF-like_dom_sf"/>
</dbReference>
<dbReference type="SMART" id="SM01079">
    <property type="entry name" value="CHASE"/>
    <property type="match status" value="1"/>
</dbReference>
<dbReference type="InterPro" id="IPR036097">
    <property type="entry name" value="HisK_dim/P_sf"/>
</dbReference>
<dbReference type="Gene3D" id="3.30.450.40">
    <property type="match status" value="1"/>
</dbReference>
<keyword evidence="9" id="KW-0472">Membrane</keyword>
<dbReference type="Pfam" id="PF13185">
    <property type="entry name" value="GAF_2"/>
    <property type="match status" value="1"/>
</dbReference>
<dbReference type="InterPro" id="IPR000700">
    <property type="entry name" value="PAS-assoc_C"/>
</dbReference>
<keyword evidence="16" id="KW-1185">Reference proteome</keyword>
<dbReference type="InterPro" id="IPR005467">
    <property type="entry name" value="His_kinase_dom"/>
</dbReference>
<reference evidence="15 16" key="1">
    <citation type="submission" date="2020-08" db="EMBL/GenBank/DDBJ databases">
        <title>Genomic Encyclopedia of Type Strains, Phase IV (KMG-IV): sequencing the most valuable type-strain genomes for metagenomic binning, comparative biology and taxonomic classification.</title>
        <authorList>
            <person name="Goeker M."/>
        </authorList>
    </citation>
    <scope>NUCLEOTIDE SEQUENCE [LARGE SCALE GENOMIC DNA]</scope>
    <source>
        <strain evidence="15 16">DSM 102850</strain>
    </source>
</reference>
<dbReference type="SMART" id="SM00388">
    <property type="entry name" value="HisKA"/>
    <property type="match status" value="1"/>
</dbReference>
<dbReference type="InterPro" id="IPR042240">
    <property type="entry name" value="CHASE_sf"/>
</dbReference>
<evidence type="ECO:0000256" key="6">
    <source>
        <dbReference type="ARBA" id="ARBA00022692"/>
    </source>
</evidence>
<evidence type="ECO:0000259" key="14">
    <source>
        <dbReference type="PROSITE" id="PS50839"/>
    </source>
</evidence>
<evidence type="ECO:0000256" key="7">
    <source>
        <dbReference type="ARBA" id="ARBA00022777"/>
    </source>
</evidence>
<dbReference type="PANTHER" id="PTHR42878">
    <property type="entry name" value="TWO-COMPONENT HISTIDINE KINASE"/>
    <property type="match status" value="1"/>
</dbReference>
<dbReference type="CDD" id="cd00130">
    <property type="entry name" value="PAS"/>
    <property type="match status" value="1"/>
</dbReference>
<feature type="coiled-coil region" evidence="10">
    <location>
        <begin position="508"/>
        <end position="535"/>
    </location>
</feature>
<dbReference type="InterPro" id="IPR000014">
    <property type="entry name" value="PAS"/>
</dbReference>
<dbReference type="PROSITE" id="PS50109">
    <property type="entry name" value="HIS_KIN"/>
    <property type="match status" value="1"/>
</dbReference>
<dbReference type="Pfam" id="PF03924">
    <property type="entry name" value="CHASE"/>
    <property type="match status" value="1"/>
</dbReference>
<dbReference type="SUPFAM" id="SSF55785">
    <property type="entry name" value="PYP-like sensor domain (PAS domain)"/>
    <property type="match status" value="1"/>
</dbReference>
<dbReference type="InterPro" id="IPR013767">
    <property type="entry name" value="PAS_fold"/>
</dbReference>
<dbReference type="InterPro" id="IPR050351">
    <property type="entry name" value="BphY/WalK/GraS-like"/>
</dbReference>
<sequence>MSRSALPSARFGRAAWRRALFRRFGLSLTVLAVGLVTTAFVTWQVSRFGEVGDRERLARLIDVQVEAIRDRLNAQIALLRGGAGYFAATDGEITEDEFAAYVNRLRFEDTYPGAQGLGYARVTGVQPSGRLTSEIVFLEPKEGRNESAIGYDMLSEPVRRGAMQRARDLGVASMTGPLNQVQTDAGTLRAGFIIYVPVYTTPGVPSSLDARRATIRGWVYSALRANAFFGEGVLRGRPPREVAFAVYDASQQEVPIFAYGARAPWAATTVRRLEVGGREWLVAFAATRDFQRKAGRPFLATIALIGFTVTVLLARAADAQVRAAREAVTAREALEEETVRLDALRRASAALAAELDLRRLVELVVDEAQTLTRAAYGAFFERAVSQDGEPIWRLYSLSGAKREDFVRFGTPRVTDLLAPSFERGETVRSDDVLTDARYGRMGGMPKGHLPVRSYLSTPVVSSSGQVFGALLFGHPEPARFGHREEELITAFAAQAATALDNAQLFRDAQEEIARRKRAEIELQDERRAAEIEAAERAAILGQLGEGVIVTDASGRITFVNDAAARLHGVSELNVGPEGYVSTYGILTLDGRPYSSEEMPLTRAARYGESIADARWRIRQPNGTEVLAIGSAQPITAASGQRIGAVLTLRDDTERHAAEESLRAWSERLEERVKARTAELERARDSLEMINRDLEAIVEARVADVKSANEEVQRFAYIVSHDLRAPLVNIMGFAGELETSFAEVQDTLPKADADSFGADVKESLDFIRAAISKMDGLINAILKLSREGQRRYTPVPLDMTTLVRTAIATLHHQAGEVGAEMSVEALPDITSDRLAVEQIFANLLDNALKYLDADRRGKIDVSGRIDGSFAVFEVTDNGRGIDPKDHARVFDLFRRSGRPEKPGEGIGLAYVRMLVRALGGRISLSSEPGVGTTFTVRLPLEFAGATSQ</sequence>
<dbReference type="PROSITE" id="PS50113">
    <property type="entry name" value="PAC"/>
    <property type="match status" value="1"/>
</dbReference>
<keyword evidence="8" id="KW-1133">Transmembrane helix</keyword>
<evidence type="ECO:0000256" key="4">
    <source>
        <dbReference type="ARBA" id="ARBA00022553"/>
    </source>
</evidence>
<dbReference type="EMBL" id="JACHOB010000004">
    <property type="protein sequence ID" value="MBB4659453.1"/>
    <property type="molecule type" value="Genomic_DNA"/>
</dbReference>
<dbReference type="Pfam" id="PF00512">
    <property type="entry name" value="HisKA"/>
    <property type="match status" value="1"/>
</dbReference>
<evidence type="ECO:0000256" key="9">
    <source>
        <dbReference type="ARBA" id="ARBA00023136"/>
    </source>
</evidence>
<dbReference type="NCBIfam" id="TIGR00229">
    <property type="entry name" value="sensory_box"/>
    <property type="match status" value="1"/>
</dbReference>
<dbReference type="Proteomes" id="UP000563524">
    <property type="component" value="Unassembled WGS sequence"/>
</dbReference>
<dbReference type="Gene3D" id="3.30.450.20">
    <property type="entry name" value="PAS domain"/>
    <property type="match status" value="1"/>
</dbReference>
<keyword evidence="7" id="KW-0418">Kinase</keyword>
<feature type="coiled-coil region" evidence="10">
    <location>
        <begin position="665"/>
        <end position="699"/>
    </location>
</feature>
<organism evidence="15 16">
    <name type="scientific">Parvularcula dongshanensis</name>
    <dbReference type="NCBI Taxonomy" id="1173995"/>
    <lineage>
        <taxon>Bacteria</taxon>
        <taxon>Pseudomonadati</taxon>
        <taxon>Pseudomonadota</taxon>
        <taxon>Alphaproteobacteria</taxon>
        <taxon>Parvularculales</taxon>
        <taxon>Parvularculaceae</taxon>
        <taxon>Parvularcula</taxon>
    </lineage>
</organism>
<keyword evidence="6" id="KW-0812">Transmembrane</keyword>
<feature type="domain" description="PAS" evidence="12">
    <location>
        <begin position="532"/>
        <end position="574"/>
    </location>
</feature>
<dbReference type="InterPro" id="IPR036890">
    <property type="entry name" value="HATPase_C_sf"/>
</dbReference>
<keyword evidence="4" id="KW-0597">Phosphoprotein</keyword>
<evidence type="ECO:0000259" key="12">
    <source>
        <dbReference type="PROSITE" id="PS50112"/>
    </source>
</evidence>
<dbReference type="InterPro" id="IPR003661">
    <property type="entry name" value="HisK_dim/P_dom"/>
</dbReference>
<dbReference type="InterPro" id="IPR003018">
    <property type="entry name" value="GAF"/>
</dbReference>
<dbReference type="SUPFAM" id="SSF55781">
    <property type="entry name" value="GAF domain-like"/>
    <property type="match status" value="1"/>
</dbReference>
<dbReference type="AlphaFoldDB" id="A0A840I598"/>
<evidence type="ECO:0000256" key="10">
    <source>
        <dbReference type="SAM" id="Coils"/>
    </source>
</evidence>
<dbReference type="RefSeq" id="WP_183818076.1">
    <property type="nucleotide sequence ID" value="NZ_JACHOB010000004.1"/>
</dbReference>
<protein>
    <recommendedName>
        <fullName evidence="3">histidine kinase</fullName>
        <ecNumber evidence="3">2.7.13.3</ecNumber>
    </recommendedName>
</protein>
<dbReference type="GO" id="GO:0016020">
    <property type="term" value="C:membrane"/>
    <property type="evidence" value="ECO:0007669"/>
    <property type="project" value="UniProtKB-SubCell"/>
</dbReference>
<dbReference type="SMART" id="SM00065">
    <property type="entry name" value="GAF"/>
    <property type="match status" value="1"/>
</dbReference>
<dbReference type="PRINTS" id="PR00344">
    <property type="entry name" value="BCTRLSENSOR"/>
</dbReference>
<evidence type="ECO:0000256" key="5">
    <source>
        <dbReference type="ARBA" id="ARBA00022679"/>
    </source>
</evidence>
<name>A0A840I598_9PROT</name>
<evidence type="ECO:0000259" key="13">
    <source>
        <dbReference type="PROSITE" id="PS50113"/>
    </source>
</evidence>
<comment type="caution">
    <text evidence="15">The sequence shown here is derived from an EMBL/GenBank/DDBJ whole genome shotgun (WGS) entry which is preliminary data.</text>
</comment>
<feature type="coiled-coil region" evidence="10">
    <location>
        <begin position="327"/>
        <end position="354"/>
    </location>
</feature>
<dbReference type="GO" id="GO:0007234">
    <property type="term" value="P:osmosensory signaling via phosphorelay pathway"/>
    <property type="evidence" value="ECO:0007669"/>
    <property type="project" value="TreeGrafter"/>
</dbReference>
<dbReference type="SUPFAM" id="SSF47384">
    <property type="entry name" value="Homodimeric domain of signal transducing histidine kinase"/>
    <property type="match status" value="1"/>
</dbReference>
<dbReference type="GO" id="GO:0000156">
    <property type="term" value="F:phosphorelay response regulator activity"/>
    <property type="evidence" value="ECO:0007669"/>
    <property type="project" value="TreeGrafter"/>
</dbReference>